<dbReference type="EMBL" id="WHWC01000017">
    <property type="protein sequence ID" value="KAG8365816.1"/>
    <property type="molecule type" value="Genomic_DNA"/>
</dbReference>
<accession>A0AAV6W3K3</accession>
<comment type="caution">
    <text evidence="2">The sequence shown here is derived from an EMBL/GenBank/DDBJ whole genome shotgun (WGS) entry which is preliminary data.</text>
</comment>
<protein>
    <recommendedName>
        <fullName evidence="4">Membrane-associated kinase regulator 4</fullName>
    </recommendedName>
</protein>
<dbReference type="GO" id="GO:0019210">
    <property type="term" value="F:kinase inhibitor activity"/>
    <property type="evidence" value="ECO:0007669"/>
    <property type="project" value="InterPro"/>
</dbReference>
<sequence>MEANVDKYFEAEGEDYINMEVDSFAIFSHSTKEFEFQSFSSSSDRDNNTCNTTSSPADDLFYMGKLLPLLQMPNKTLQKEESFNTPLFTPTGTAYTTPFESCNISPSESCQVSRELNPDEFFRNYPSLLLQEKQSWTKKLKLINKSSNSCSNKFKWAAYLKSLFTKSKTVSDQTQLQVPVPKAKAKQCGHDKPFGHIKYNNQTPSVGHAHRRSFSGAFKTLSIKTKFASNPTPANLKRSSSSSSELENPIQAAIAHCKRTNEDRHNFYRG</sequence>
<dbReference type="PANTHER" id="PTHR33312:SF21">
    <property type="entry name" value="MEMBRANE-ASSOCIATED KINASE REGULATOR 3-RELATED"/>
    <property type="match status" value="1"/>
</dbReference>
<gene>
    <name evidence="2" type="ORF">BUALT_Bualt17G0011200</name>
</gene>
<feature type="region of interest" description="Disordered" evidence="1">
    <location>
        <begin position="229"/>
        <end position="248"/>
    </location>
</feature>
<proteinExistence type="predicted"/>
<dbReference type="GO" id="GO:0005886">
    <property type="term" value="C:plasma membrane"/>
    <property type="evidence" value="ECO:0007669"/>
    <property type="project" value="InterPro"/>
</dbReference>
<evidence type="ECO:0000313" key="3">
    <source>
        <dbReference type="Proteomes" id="UP000826271"/>
    </source>
</evidence>
<dbReference type="InterPro" id="IPR039620">
    <property type="entry name" value="BKI1/MAKR1/3/4"/>
</dbReference>
<dbReference type="PANTHER" id="PTHR33312">
    <property type="entry name" value="MEMBRANE-ASSOCIATED KINASE REGULATOR 4-RELATED"/>
    <property type="match status" value="1"/>
</dbReference>
<name>A0AAV6W3K3_9LAMI</name>
<evidence type="ECO:0000313" key="2">
    <source>
        <dbReference type="EMBL" id="KAG8365816.1"/>
    </source>
</evidence>
<reference evidence="2" key="1">
    <citation type="submission" date="2019-10" db="EMBL/GenBank/DDBJ databases">
        <authorList>
            <person name="Zhang R."/>
            <person name="Pan Y."/>
            <person name="Wang J."/>
            <person name="Ma R."/>
            <person name="Yu S."/>
        </authorList>
    </citation>
    <scope>NUCLEOTIDE SEQUENCE</scope>
    <source>
        <strain evidence="2">LA-IB0</strain>
        <tissue evidence="2">Leaf</tissue>
    </source>
</reference>
<dbReference type="Proteomes" id="UP000826271">
    <property type="component" value="Unassembled WGS sequence"/>
</dbReference>
<evidence type="ECO:0000256" key="1">
    <source>
        <dbReference type="SAM" id="MobiDB-lite"/>
    </source>
</evidence>
<organism evidence="2 3">
    <name type="scientific">Buddleja alternifolia</name>
    <dbReference type="NCBI Taxonomy" id="168488"/>
    <lineage>
        <taxon>Eukaryota</taxon>
        <taxon>Viridiplantae</taxon>
        <taxon>Streptophyta</taxon>
        <taxon>Embryophyta</taxon>
        <taxon>Tracheophyta</taxon>
        <taxon>Spermatophyta</taxon>
        <taxon>Magnoliopsida</taxon>
        <taxon>eudicotyledons</taxon>
        <taxon>Gunneridae</taxon>
        <taxon>Pentapetalae</taxon>
        <taxon>asterids</taxon>
        <taxon>lamiids</taxon>
        <taxon>Lamiales</taxon>
        <taxon>Scrophulariaceae</taxon>
        <taxon>Buddlejeae</taxon>
        <taxon>Buddleja</taxon>
    </lineage>
</organism>
<keyword evidence="3" id="KW-1185">Reference proteome</keyword>
<dbReference type="AlphaFoldDB" id="A0AAV6W3K3"/>
<evidence type="ECO:0008006" key="4">
    <source>
        <dbReference type="Google" id="ProtNLM"/>
    </source>
</evidence>